<proteinExistence type="predicted"/>
<evidence type="ECO:0000256" key="5">
    <source>
        <dbReference type="SAM" id="Phobius"/>
    </source>
</evidence>
<feature type="domain" description="Major facilitator superfamily (MFS) profile" evidence="6">
    <location>
        <begin position="1"/>
        <end position="391"/>
    </location>
</feature>
<dbReference type="Proteomes" id="UP000008332">
    <property type="component" value="Chromosome"/>
</dbReference>
<dbReference type="GO" id="GO:0016020">
    <property type="term" value="C:membrane"/>
    <property type="evidence" value="ECO:0007669"/>
    <property type="project" value="UniProtKB-SubCell"/>
</dbReference>
<evidence type="ECO:0000256" key="2">
    <source>
        <dbReference type="ARBA" id="ARBA00022692"/>
    </source>
</evidence>
<dbReference type="Pfam" id="PF07690">
    <property type="entry name" value="MFS_1"/>
    <property type="match status" value="1"/>
</dbReference>
<dbReference type="EMBL" id="CP000267">
    <property type="protein sequence ID" value="ABD69891.1"/>
    <property type="molecule type" value="Genomic_DNA"/>
</dbReference>
<keyword evidence="4 5" id="KW-0472">Membrane</keyword>
<keyword evidence="2 5" id="KW-0812">Transmembrane</keyword>
<feature type="transmembrane region" description="Helical" evidence="5">
    <location>
        <begin position="81"/>
        <end position="101"/>
    </location>
</feature>
<dbReference type="AlphaFoldDB" id="Q21WG2"/>
<name>Q21WG2_ALBFT</name>
<feature type="transmembrane region" description="Helical" evidence="5">
    <location>
        <begin position="45"/>
        <end position="69"/>
    </location>
</feature>
<comment type="subcellular location">
    <subcellularLocation>
        <location evidence="1">Membrane</location>
        <topology evidence="1">Multi-pass membrane protein</topology>
    </subcellularLocation>
</comment>
<dbReference type="GO" id="GO:0022857">
    <property type="term" value="F:transmembrane transporter activity"/>
    <property type="evidence" value="ECO:0007669"/>
    <property type="project" value="InterPro"/>
</dbReference>
<dbReference type="PANTHER" id="PTHR23526:SF4">
    <property type="entry name" value="INTEGRAL MEMBRANE TRANSPORT PROTEIN"/>
    <property type="match status" value="1"/>
</dbReference>
<evidence type="ECO:0000259" key="6">
    <source>
        <dbReference type="PROSITE" id="PS50850"/>
    </source>
</evidence>
<dbReference type="STRING" id="338969.Rfer_2167"/>
<feature type="transmembrane region" description="Helical" evidence="5">
    <location>
        <begin position="244"/>
        <end position="267"/>
    </location>
</feature>
<dbReference type="InterPro" id="IPR020846">
    <property type="entry name" value="MFS_dom"/>
</dbReference>
<feature type="transmembrane region" description="Helical" evidence="5">
    <location>
        <begin position="362"/>
        <end position="380"/>
    </location>
</feature>
<dbReference type="InterPro" id="IPR052528">
    <property type="entry name" value="Sugar_transport-like"/>
</dbReference>
<reference evidence="8" key="1">
    <citation type="submission" date="2006-02" db="EMBL/GenBank/DDBJ databases">
        <title>Complete sequence of chromosome of Rhodoferax ferrireducens DSM 15236.</title>
        <authorList>
            <person name="Copeland A."/>
            <person name="Lucas S."/>
            <person name="Lapidus A."/>
            <person name="Barry K."/>
            <person name="Detter J.C."/>
            <person name="Glavina del Rio T."/>
            <person name="Hammon N."/>
            <person name="Israni S."/>
            <person name="Pitluck S."/>
            <person name="Brettin T."/>
            <person name="Bruce D."/>
            <person name="Han C."/>
            <person name="Tapia R."/>
            <person name="Gilna P."/>
            <person name="Kiss H."/>
            <person name="Schmutz J."/>
            <person name="Larimer F."/>
            <person name="Land M."/>
            <person name="Kyrpides N."/>
            <person name="Ivanova N."/>
            <person name="Richardson P."/>
        </authorList>
    </citation>
    <scope>NUCLEOTIDE SEQUENCE [LARGE SCALE GENOMIC DNA]</scope>
    <source>
        <strain evidence="8">ATCC BAA-621 / DSM 15236 / T118</strain>
    </source>
</reference>
<dbReference type="KEGG" id="rfr:Rfer_2167"/>
<dbReference type="HOGENOM" id="CLU_053107_1_0_4"/>
<sequence length="403" mass="42495">MSLAPAHLPAPRFALARLIAGQICLHACMAGMRMAAPLLALRAGYSAMAVGFLLALFALTQVFLALPAGRYVDRHGLKRPVGFCVVAAALGAALAVAFPVFPVLCLSALMTGGSTGVAVISLQRHVGRAAQNATELKKVFSWLAIGPAVSNFVGPLTAGLLIDYSGFRAAFLLMALLPLATWFWVRRTVELPPVAVVQGAAPNKAWDLLREPLMRRLILVNWLLSSCWDVHTFVVPILGHERGLSASVIGMILGAFAIAAAFVRVLLPVFASHVHEWFVVTSAMVMTAVLFGVYPLMTTPLAMGACSVLLGLALGSVQPMIMSTLHQITPEARHGEALGLRLMTINASSVMMPMLFGTAGAVVGVSVVFWIVGLAVGVGARTAWRLKPVSSLTASPGTTETSE</sequence>
<keyword evidence="8" id="KW-1185">Reference proteome</keyword>
<evidence type="ECO:0000256" key="3">
    <source>
        <dbReference type="ARBA" id="ARBA00022989"/>
    </source>
</evidence>
<dbReference type="Gene3D" id="1.20.1250.20">
    <property type="entry name" value="MFS general substrate transporter like domains"/>
    <property type="match status" value="1"/>
</dbReference>
<feature type="transmembrane region" description="Helical" evidence="5">
    <location>
        <begin position="167"/>
        <end position="185"/>
    </location>
</feature>
<evidence type="ECO:0000313" key="8">
    <source>
        <dbReference type="Proteomes" id="UP000008332"/>
    </source>
</evidence>
<dbReference type="SUPFAM" id="SSF103473">
    <property type="entry name" value="MFS general substrate transporter"/>
    <property type="match status" value="1"/>
</dbReference>
<accession>Q21WG2</accession>
<keyword evidence="3 5" id="KW-1133">Transmembrane helix</keyword>
<feature type="transmembrane region" description="Helical" evidence="5">
    <location>
        <begin position="274"/>
        <end position="294"/>
    </location>
</feature>
<evidence type="ECO:0000256" key="1">
    <source>
        <dbReference type="ARBA" id="ARBA00004141"/>
    </source>
</evidence>
<evidence type="ECO:0000256" key="4">
    <source>
        <dbReference type="ARBA" id="ARBA00023136"/>
    </source>
</evidence>
<dbReference type="PRINTS" id="PR01035">
    <property type="entry name" value="TCRTETA"/>
</dbReference>
<feature type="transmembrane region" description="Helical" evidence="5">
    <location>
        <begin position="139"/>
        <end position="161"/>
    </location>
</feature>
<dbReference type="InterPro" id="IPR036259">
    <property type="entry name" value="MFS_trans_sf"/>
</dbReference>
<dbReference type="InterPro" id="IPR001958">
    <property type="entry name" value="Tet-R_TetA/multi-R_MdtG-like"/>
</dbReference>
<gene>
    <name evidence="7" type="ordered locus">Rfer_2167</name>
</gene>
<evidence type="ECO:0000313" key="7">
    <source>
        <dbReference type="EMBL" id="ABD69891.1"/>
    </source>
</evidence>
<dbReference type="InterPro" id="IPR011701">
    <property type="entry name" value="MFS"/>
</dbReference>
<dbReference type="RefSeq" id="WP_011464459.1">
    <property type="nucleotide sequence ID" value="NC_007908.1"/>
</dbReference>
<organism evidence="7 8">
    <name type="scientific">Albidiferax ferrireducens (strain ATCC BAA-621 / DSM 15236 / T118)</name>
    <name type="common">Rhodoferax ferrireducens</name>
    <dbReference type="NCBI Taxonomy" id="338969"/>
    <lineage>
        <taxon>Bacteria</taxon>
        <taxon>Pseudomonadati</taxon>
        <taxon>Pseudomonadota</taxon>
        <taxon>Betaproteobacteria</taxon>
        <taxon>Burkholderiales</taxon>
        <taxon>Comamonadaceae</taxon>
        <taxon>Rhodoferax</taxon>
    </lineage>
</organism>
<dbReference type="OrthoDB" id="4822895at2"/>
<dbReference type="PANTHER" id="PTHR23526">
    <property type="entry name" value="INTEGRAL MEMBRANE TRANSPORT PROTEIN-RELATED"/>
    <property type="match status" value="1"/>
</dbReference>
<dbReference type="PROSITE" id="PS50850">
    <property type="entry name" value="MFS"/>
    <property type="match status" value="1"/>
</dbReference>
<dbReference type="eggNOG" id="COG2814">
    <property type="taxonomic scope" value="Bacteria"/>
</dbReference>
<protein>
    <submittedName>
        <fullName evidence="7">Major facilitator superfamily MFS_1</fullName>
    </submittedName>
</protein>